<evidence type="ECO:0000259" key="3">
    <source>
        <dbReference type="Pfam" id="PF03389"/>
    </source>
</evidence>
<comment type="similarity">
    <text evidence="1">Belongs to the MobA/MobL family.</text>
</comment>
<evidence type="ECO:0000256" key="2">
    <source>
        <dbReference type="ARBA" id="ARBA00022971"/>
    </source>
</evidence>
<dbReference type="Gene3D" id="3.30.930.30">
    <property type="match status" value="1"/>
</dbReference>
<feature type="domain" description="MobA/MobL protein" evidence="3">
    <location>
        <begin position="18"/>
        <end position="216"/>
    </location>
</feature>
<sequence>MAIFHMSGKVVSRSSGSSATASAAYRSASELHDERLGRDFDFSNKQDVVHSEVMLPAGAPARLADRATLWNEVEAGEKRKDAQLAREVEFAIPREMKQADGVRLAREFVKEQMVARGMVADLNVHWDKGKDGQAKPHAHVMLTMRSVGPDGFGPKVREWNKVEVLKGWREAWTAHVNAKLAELGIDQRIDHRSYKEQGIELEPQHKIGPAGARREERGEGAERAADHLRIARENGDRIVADPAVALAAITRNQATFTLRDLALFAHRHSDGKEQFDRVLAAVKASPELIKLGVAACNNLQLGAQ</sequence>
<dbReference type="Proteomes" id="UP000249555">
    <property type="component" value="Unassembled WGS sequence"/>
</dbReference>
<gene>
    <name evidence="4" type="ORF">DI640_14330</name>
</gene>
<evidence type="ECO:0000313" key="5">
    <source>
        <dbReference type="Proteomes" id="UP000249555"/>
    </source>
</evidence>
<name>A0A2W4YVM0_9SPHN</name>
<dbReference type="Pfam" id="PF03389">
    <property type="entry name" value="MobA_MobL"/>
    <property type="match status" value="1"/>
</dbReference>
<comment type="caution">
    <text evidence="4">The sequence shown here is derived from an EMBL/GenBank/DDBJ whole genome shotgun (WGS) entry which is preliminary data.</text>
</comment>
<organism evidence="4 5">
    <name type="scientific">Sphingomonas taxi</name>
    <dbReference type="NCBI Taxonomy" id="1549858"/>
    <lineage>
        <taxon>Bacteria</taxon>
        <taxon>Pseudomonadati</taxon>
        <taxon>Pseudomonadota</taxon>
        <taxon>Alphaproteobacteria</taxon>
        <taxon>Sphingomonadales</taxon>
        <taxon>Sphingomonadaceae</taxon>
        <taxon>Sphingomonas</taxon>
    </lineage>
</organism>
<dbReference type="InterPro" id="IPR005053">
    <property type="entry name" value="MobA_MobL"/>
</dbReference>
<dbReference type="NCBIfam" id="NF041496">
    <property type="entry name" value="MobQ"/>
    <property type="match status" value="1"/>
</dbReference>
<reference evidence="4 5" key="1">
    <citation type="submission" date="2017-08" db="EMBL/GenBank/DDBJ databases">
        <title>Infants hospitalized years apart are colonized by the same room-sourced microbial strains.</title>
        <authorList>
            <person name="Brooks B."/>
            <person name="Olm M.R."/>
            <person name="Firek B.A."/>
            <person name="Baker R."/>
            <person name="Thomas B.C."/>
            <person name="Morowitz M.J."/>
            <person name="Banfield J.F."/>
        </authorList>
    </citation>
    <scope>NUCLEOTIDE SEQUENCE [LARGE SCALE GENOMIC DNA]</scope>
    <source>
        <strain evidence="4">S2_018_000_R3_119</strain>
    </source>
</reference>
<evidence type="ECO:0000313" key="4">
    <source>
        <dbReference type="EMBL" id="PZO71499.1"/>
    </source>
</evidence>
<dbReference type="AlphaFoldDB" id="A0A2W4YVM0"/>
<evidence type="ECO:0000256" key="1">
    <source>
        <dbReference type="ARBA" id="ARBA00010873"/>
    </source>
</evidence>
<keyword evidence="2" id="KW-0184">Conjugation</keyword>
<dbReference type="EMBL" id="QFMX01000053">
    <property type="protein sequence ID" value="PZO71499.1"/>
    <property type="molecule type" value="Genomic_DNA"/>
</dbReference>
<accession>A0A2W4YVM0</accession>
<proteinExistence type="inferred from homology"/>
<protein>
    <recommendedName>
        <fullName evidence="3">MobA/MobL protein domain-containing protein</fullName>
    </recommendedName>
</protein>